<evidence type="ECO:0000256" key="1">
    <source>
        <dbReference type="SAM" id="Phobius"/>
    </source>
</evidence>
<dbReference type="PANTHER" id="PTHR34673:SF1">
    <property type="entry name" value="COLD-REGULATED PROTEIN"/>
    <property type="match status" value="1"/>
</dbReference>
<reference evidence="2" key="2">
    <citation type="submission" date="2023-06" db="EMBL/GenBank/DDBJ databases">
        <authorList>
            <person name="Swenson N.G."/>
            <person name="Wegrzyn J.L."/>
            <person name="Mcevoy S.L."/>
        </authorList>
    </citation>
    <scope>NUCLEOTIDE SEQUENCE</scope>
    <source>
        <strain evidence="2">NS2018</strain>
        <tissue evidence="2">Leaf</tissue>
    </source>
</reference>
<dbReference type="Proteomes" id="UP001168877">
    <property type="component" value="Unassembled WGS sequence"/>
</dbReference>
<dbReference type="AlphaFoldDB" id="A0AA39SR78"/>
<organism evidence="2 3">
    <name type="scientific">Acer saccharum</name>
    <name type="common">Sugar maple</name>
    <dbReference type="NCBI Taxonomy" id="4024"/>
    <lineage>
        <taxon>Eukaryota</taxon>
        <taxon>Viridiplantae</taxon>
        <taxon>Streptophyta</taxon>
        <taxon>Embryophyta</taxon>
        <taxon>Tracheophyta</taxon>
        <taxon>Spermatophyta</taxon>
        <taxon>Magnoliopsida</taxon>
        <taxon>eudicotyledons</taxon>
        <taxon>Gunneridae</taxon>
        <taxon>Pentapetalae</taxon>
        <taxon>rosids</taxon>
        <taxon>malvids</taxon>
        <taxon>Sapindales</taxon>
        <taxon>Sapindaceae</taxon>
        <taxon>Hippocastanoideae</taxon>
        <taxon>Acereae</taxon>
        <taxon>Acer</taxon>
    </lineage>
</organism>
<keyword evidence="1" id="KW-0472">Membrane</keyword>
<reference evidence="2" key="1">
    <citation type="journal article" date="2022" name="Plant J.">
        <title>Strategies of tolerance reflected in two North American maple genomes.</title>
        <authorList>
            <person name="McEvoy S.L."/>
            <person name="Sezen U.U."/>
            <person name="Trouern-Trend A."/>
            <person name="McMahon S.M."/>
            <person name="Schaberg P.G."/>
            <person name="Yang J."/>
            <person name="Wegrzyn J.L."/>
            <person name="Swenson N.G."/>
        </authorList>
    </citation>
    <scope>NUCLEOTIDE SEQUENCE</scope>
    <source>
        <strain evidence="2">NS2018</strain>
    </source>
</reference>
<keyword evidence="1" id="KW-1133">Transmembrane helix</keyword>
<evidence type="ECO:0000313" key="3">
    <source>
        <dbReference type="Proteomes" id="UP001168877"/>
    </source>
</evidence>
<dbReference type="PANTHER" id="PTHR34673">
    <property type="entry name" value="COLD-REGULATED PROTEIN"/>
    <property type="match status" value="1"/>
</dbReference>
<name>A0AA39SR78_ACESA</name>
<protein>
    <submittedName>
        <fullName evidence="2">Uncharacterized protein</fullName>
    </submittedName>
</protein>
<proteinExistence type="predicted"/>
<feature type="transmembrane region" description="Helical" evidence="1">
    <location>
        <begin position="20"/>
        <end position="41"/>
    </location>
</feature>
<dbReference type="EMBL" id="JAUESC010000004">
    <property type="protein sequence ID" value="KAK0598552.1"/>
    <property type="molecule type" value="Genomic_DNA"/>
</dbReference>
<accession>A0AA39SR78</accession>
<sequence length="81" mass="8905">MAPITGTSRNPCRCKVVGPTLGFLAFVVAGVVEWPVGAVVYSRETHQQLSLLPDSSPNRALVYKLNILSLESRRTYPFLSE</sequence>
<gene>
    <name evidence="2" type="ORF">LWI29_035799</name>
</gene>
<comment type="caution">
    <text evidence="2">The sequence shown here is derived from an EMBL/GenBank/DDBJ whole genome shotgun (WGS) entry which is preliminary data.</text>
</comment>
<keyword evidence="3" id="KW-1185">Reference proteome</keyword>
<evidence type="ECO:0000313" key="2">
    <source>
        <dbReference type="EMBL" id="KAK0598552.1"/>
    </source>
</evidence>
<keyword evidence="1" id="KW-0812">Transmembrane</keyword>